<dbReference type="InParanoid" id="G3H3D3"/>
<dbReference type="EMBL" id="JH000125">
    <property type="protein sequence ID" value="EGV97865.1"/>
    <property type="molecule type" value="Genomic_DNA"/>
</dbReference>
<dbReference type="Pfam" id="PF01063">
    <property type="entry name" value="Aminotran_4"/>
    <property type="match status" value="1"/>
</dbReference>
<evidence type="ECO:0000256" key="4">
    <source>
        <dbReference type="ARBA" id="ARBA00022605"/>
    </source>
</evidence>
<keyword evidence="4 10" id="KW-0028">Amino-acid biosynthesis</keyword>
<name>G3H3D3_CRIGR</name>
<evidence type="ECO:0000256" key="8">
    <source>
        <dbReference type="RuleBase" id="RU004106"/>
    </source>
</evidence>
<dbReference type="GO" id="GO:0005739">
    <property type="term" value="C:mitochondrion"/>
    <property type="evidence" value="ECO:0007669"/>
    <property type="project" value="TreeGrafter"/>
</dbReference>
<comment type="catalytic activity">
    <reaction evidence="10">
        <text>L-isoleucine + 2-oxoglutarate = (S)-3-methyl-2-oxopentanoate + L-glutamate</text>
        <dbReference type="Rhea" id="RHEA:24801"/>
        <dbReference type="ChEBI" id="CHEBI:16810"/>
        <dbReference type="ChEBI" id="CHEBI:29985"/>
        <dbReference type="ChEBI" id="CHEBI:35146"/>
        <dbReference type="ChEBI" id="CHEBI:58045"/>
        <dbReference type="EC" id="2.6.1.42"/>
    </reaction>
</comment>
<dbReference type="GO" id="GO:0009098">
    <property type="term" value="P:L-leucine biosynthetic process"/>
    <property type="evidence" value="ECO:0007669"/>
    <property type="project" value="TreeGrafter"/>
</dbReference>
<evidence type="ECO:0000256" key="3">
    <source>
        <dbReference type="ARBA" id="ARBA00022576"/>
    </source>
</evidence>
<dbReference type="GO" id="GO:0009099">
    <property type="term" value="P:L-valine biosynthetic process"/>
    <property type="evidence" value="ECO:0007669"/>
    <property type="project" value="TreeGrafter"/>
</dbReference>
<evidence type="ECO:0000256" key="9">
    <source>
        <dbReference type="RuleBase" id="RU004516"/>
    </source>
</evidence>
<organism evidence="11 12">
    <name type="scientific">Cricetulus griseus</name>
    <name type="common">Chinese hamster</name>
    <name type="synonym">Cricetulus barabensis griseus</name>
    <dbReference type="NCBI Taxonomy" id="10029"/>
    <lineage>
        <taxon>Eukaryota</taxon>
        <taxon>Metazoa</taxon>
        <taxon>Chordata</taxon>
        <taxon>Craniata</taxon>
        <taxon>Vertebrata</taxon>
        <taxon>Euteleostomi</taxon>
        <taxon>Mammalia</taxon>
        <taxon>Eutheria</taxon>
        <taxon>Euarchontoglires</taxon>
        <taxon>Glires</taxon>
        <taxon>Rodentia</taxon>
        <taxon>Myomorpha</taxon>
        <taxon>Muroidea</taxon>
        <taxon>Cricetidae</taxon>
        <taxon>Cricetinae</taxon>
        <taxon>Cricetulus</taxon>
    </lineage>
</organism>
<dbReference type="PANTHER" id="PTHR11825">
    <property type="entry name" value="SUBGROUP IIII AMINOTRANSFERASE"/>
    <property type="match status" value="1"/>
</dbReference>
<evidence type="ECO:0000313" key="11">
    <source>
        <dbReference type="EMBL" id="EGV97865.1"/>
    </source>
</evidence>
<evidence type="ECO:0000256" key="2">
    <source>
        <dbReference type="ARBA" id="ARBA00009320"/>
    </source>
</evidence>
<dbReference type="CDD" id="cd01557">
    <property type="entry name" value="BCAT_beta_family"/>
    <property type="match status" value="1"/>
</dbReference>
<comment type="cofactor">
    <cofactor evidence="1 9">
        <name>pyridoxal 5'-phosphate</name>
        <dbReference type="ChEBI" id="CHEBI:597326"/>
    </cofactor>
</comment>
<proteinExistence type="inferred from homology"/>
<comment type="similarity">
    <text evidence="2 8">Belongs to the class-IV pyridoxal-phosphate-dependent aminotransferase family.</text>
</comment>
<dbReference type="InterPro" id="IPR033939">
    <property type="entry name" value="BCAT_family"/>
</dbReference>
<reference evidence="12" key="1">
    <citation type="journal article" date="2011" name="Nat. Biotechnol.">
        <title>The genomic sequence of the Chinese hamster ovary (CHO)-K1 cell line.</title>
        <authorList>
            <person name="Xu X."/>
            <person name="Nagarajan H."/>
            <person name="Lewis N.E."/>
            <person name="Pan S."/>
            <person name="Cai Z."/>
            <person name="Liu X."/>
            <person name="Chen W."/>
            <person name="Xie M."/>
            <person name="Wang W."/>
            <person name="Hammond S."/>
            <person name="Andersen M.R."/>
            <person name="Neff N."/>
            <person name="Passarelli B."/>
            <person name="Koh W."/>
            <person name="Fan H.C."/>
            <person name="Wang J."/>
            <person name="Gui Y."/>
            <person name="Lee K.H."/>
            <person name="Betenbaugh M.J."/>
            <person name="Quake S.R."/>
            <person name="Famili I."/>
            <person name="Palsson B.O."/>
            <person name="Wang J."/>
        </authorList>
    </citation>
    <scope>NUCLEOTIDE SEQUENCE [LARGE SCALE GENOMIC DNA]</scope>
    <source>
        <strain evidence="12">CHO K1 cell line</strain>
    </source>
</reference>
<dbReference type="GO" id="GO:0052656">
    <property type="term" value="F:L-isoleucine-2-oxoglutarate transaminase activity"/>
    <property type="evidence" value="ECO:0007669"/>
    <property type="project" value="RHEA"/>
</dbReference>
<evidence type="ECO:0000256" key="7">
    <source>
        <dbReference type="ARBA" id="ARBA00023304"/>
    </source>
</evidence>
<dbReference type="InterPro" id="IPR043131">
    <property type="entry name" value="BCAT-like_N"/>
</dbReference>
<evidence type="ECO:0000256" key="6">
    <source>
        <dbReference type="ARBA" id="ARBA00022898"/>
    </source>
</evidence>
<evidence type="ECO:0000256" key="1">
    <source>
        <dbReference type="ARBA" id="ARBA00001933"/>
    </source>
</evidence>
<dbReference type="FunFam" id="3.20.10.10:FF:000005">
    <property type="entry name" value="Branched-chain-amino-acid aminotransferase"/>
    <property type="match status" value="1"/>
</dbReference>
<dbReference type="InterPro" id="IPR005786">
    <property type="entry name" value="B_amino_transII"/>
</dbReference>
<keyword evidence="6 9" id="KW-0663">Pyridoxal phosphate</keyword>
<keyword evidence="7 10" id="KW-0100">Branched-chain amino acid biosynthesis</keyword>
<dbReference type="InterPro" id="IPR001544">
    <property type="entry name" value="Aminotrans_IV"/>
</dbReference>
<dbReference type="GO" id="GO:0052655">
    <property type="term" value="F:L-valine-2-oxoglutarate transaminase activity"/>
    <property type="evidence" value="ECO:0007669"/>
    <property type="project" value="RHEA"/>
</dbReference>
<keyword evidence="3 10" id="KW-0032">Aminotransferase</keyword>
<dbReference type="STRING" id="10029.G3H3D3"/>
<dbReference type="GO" id="GO:0052654">
    <property type="term" value="F:L-leucine-2-oxoglutarate transaminase activity"/>
    <property type="evidence" value="ECO:0007669"/>
    <property type="project" value="RHEA"/>
</dbReference>
<dbReference type="EC" id="2.6.1.42" evidence="10"/>
<dbReference type="InterPro" id="IPR036038">
    <property type="entry name" value="Aminotransferase-like"/>
</dbReference>
<dbReference type="InterPro" id="IPR018300">
    <property type="entry name" value="Aminotrans_IV_CS"/>
</dbReference>
<evidence type="ECO:0000313" key="12">
    <source>
        <dbReference type="Proteomes" id="UP000001075"/>
    </source>
</evidence>
<evidence type="ECO:0000256" key="5">
    <source>
        <dbReference type="ARBA" id="ARBA00022679"/>
    </source>
</evidence>
<comment type="catalytic activity">
    <reaction evidence="10">
        <text>L-valine + 2-oxoglutarate = 3-methyl-2-oxobutanoate + L-glutamate</text>
        <dbReference type="Rhea" id="RHEA:24813"/>
        <dbReference type="ChEBI" id="CHEBI:11851"/>
        <dbReference type="ChEBI" id="CHEBI:16810"/>
        <dbReference type="ChEBI" id="CHEBI:29985"/>
        <dbReference type="ChEBI" id="CHEBI:57762"/>
        <dbReference type="EC" id="2.6.1.42"/>
    </reaction>
</comment>
<dbReference type="Gene3D" id="3.30.470.10">
    <property type="match status" value="1"/>
</dbReference>
<dbReference type="FunCoup" id="G3H3D3">
    <property type="interactions" value="1520"/>
</dbReference>
<accession>G3H3D3</accession>
<dbReference type="Proteomes" id="UP000001075">
    <property type="component" value="Unassembled WGS sequence"/>
</dbReference>
<keyword evidence="5 10" id="KW-0808">Transferase</keyword>
<evidence type="ECO:0000256" key="10">
    <source>
        <dbReference type="RuleBase" id="RU004517"/>
    </source>
</evidence>
<dbReference type="Gene3D" id="3.20.10.10">
    <property type="entry name" value="D-amino Acid Aminotransferase, subunit A, domain 2"/>
    <property type="match status" value="1"/>
</dbReference>
<dbReference type="InterPro" id="IPR043132">
    <property type="entry name" value="BCAT-like_C"/>
</dbReference>
<dbReference type="SUPFAM" id="SSF56752">
    <property type="entry name" value="D-aminoacid aminotransferase-like PLP-dependent enzymes"/>
    <property type="match status" value="1"/>
</dbReference>
<dbReference type="AlphaFoldDB" id="G3H3D3"/>
<dbReference type="PROSITE" id="PS00770">
    <property type="entry name" value="AA_TRANSFER_CLASS_4"/>
    <property type="match status" value="1"/>
</dbReference>
<dbReference type="PANTHER" id="PTHR11825:SF70">
    <property type="entry name" value="BRANCHED-CHAIN-AMINO-ACID AMINOTRANSFERASE, CYTOSOLIC"/>
    <property type="match status" value="1"/>
</dbReference>
<comment type="catalytic activity">
    <reaction evidence="10">
        <text>L-leucine + 2-oxoglutarate = 4-methyl-2-oxopentanoate + L-glutamate</text>
        <dbReference type="Rhea" id="RHEA:18321"/>
        <dbReference type="ChEBI" id="CHEBI:16810"/>
        <dbReference type="ChEBI" id="CHEBI:17865"/>
        <dbReference type="ChEBI" id="CHEBI:29985"/>
        <dbReference type="ChEBI" id="CHEBI:57427"/>
        <dbReference type="EC" id="2.6.1.42"/>
    </reaction>
</comment>
<protein>
    <recommendedName>
        <fullName evidence="10">Branched-chain-amino-acid aminotransferase</fullName>
        <ecNumber evidence="10">2.6.1.42</ecNumber>
    </recommendedName>
</protein>
<gene>
    <name evidence="11" type="ORF">I79_004748</name>
</gene>
<sequence>MLQRLRSSLCRVLAGASPFRPAVRVTRSSSSGLAGFAVRHALPRTLSFVMACLPRATAALARQDCSNGCSAPFAADRGSEVAETFRAKDLIITPATVLKEKPDPDTLVFGASFTDHMLIVEWSSASGWEKPHIKPFENLSIHPAASVLHYAVELFEGLKAFRGVDNKIRLFRPDLNMRRMCRSAVRTTLPPSLGVKKPSKALLFVVLSPVGPYFSSGTFKPVSLWANPKYVRAWEGGTGDCKMGGNYGASLLAQCEAMENGCQQVLWLYGQDNQITEVGTMNLFLYWINEHGEEELATPPLDGIILPGVTRQSIIELAQQWGEFKVCERYLTMDDLTTALEGNRVKEMFGSGTACVVCPVSDILYKGQMLHIPTMENGPKLASRLLGKLTDIQVDIFTSWHWGSAGRGLSIRAFTALEEDLGSFPGAHS</sequence>